<dbReference type="InterPro" id="IPR036364">
    <property type="entry name" value="SEA_dom_sf"/>
</dbReference>
<evidence type="ECO:0000259" key="3">
    <source>
        <dbReference type="PROSITE" id="PS50024"/>
    </source>
</evidence>
<keyword evidence="5" id="KW-1185">Reference proteome</keyword>
<dbReference type="InterPro" id="IPR000082">
    <property type="entry name" value="SEA_dom"/>
</dbReference>
<dbReference type="Proteomes" id="UP000824219">
    <property type="component" value="Linkage Group LG29"/>
</dbReference>
<dbReference type="OrthoDB" id="8965174at2759"/>
<dbReference type="Gene3D" id="3.30.70.960">
    <property type="entry name" value="SEA domain"/>
    <property type="match status" value="1"/>
</dbReference>
<evidence type="ECO:0000256" key="1">
    <source>
        <dbReference type="SAM" id="MobiDB-lite"/>
    </source>
</evidence>
<dbReference type="SUPFAM" id="SSF82671">
    <property type="entry name" value="SEA domain"/>
    <property type="match status" value="1"/>
</dbReference>
<proteinExistence type="predicted"/>
<feature type="region of interest" description="Disordered" evidence="1">
    <location>
        <begin position="18"/>
        <end position="205"/>
    </location>
</feature>
<dbReference type="PROSITE" id="PS50024">
    <property type="entry name" value="SEA"/>
    <property type="match status" value="2"/>
</dbReference>
<sequence>MDWKLVLTVLCMTVTTNSTTNMTPSMSMNTTSTNSTLTNSPSTNSPSTNSTSTNSTSTNSTLTNSTLTNSTLTNSPSTNSSSTNSTLTNSTSTNSTLTNSSSTNSSSTNSPSTNSSSTNSTSTNSTSTNSTLTNSSSTNSSSTNSSSTNSTSTNSNSTNSTLTNSPSTNSTLTNSTLTNSAFTNSTSTNSTLTNTSSTLSMATNTSTTNTSSVAAVFNLVFSINETFDPALANSSSPEFAAKSTSIRNRFEPFYRQNCSNFLQMIIHGYSKGSIVTNSSLEFSANDTIPTNSTLQNILVNATKSNSNLNIILNSISVIQVPGQYSNCHLSSHSTVTNYWTTNTSLTMSTTNIPPTPENASAVFNLTFSISETFDSALASTCSPQFGAKAANIRNQVEPLYKKAFKNFILMQILRFKNGSIIAESKLYMDPSGSNVTATQVKDVFLNGIAIFNFNVDPASIRVTQIGNSMPPVIASSVSMICMSLLSLLLSLTLHF</sequence>
<feature type="domain" description="SEA" evidence="3">
    <location>
        <begin position="213"/>
        <end position="322"/>
    </location>
</feature>
<accession>A0A9D3N1G6</accession>
<comment type="caution">
    <text evidence="4">The sequence shown here is derived from an EMBL/GenBank/DDBJ whole genome shotgun (WGS) entry which is preliminary data.</text>
</comment>
<protein>
    <recommendedName>
        <fullName evidence="3">SEA domain-containing protein</fullName>
    </recommendedName>
</protein>
<name>A0A9D3N1G6_9TELE</name>
<feature type="signal peptide" evidence="2">
    <location>
        <begin position="1"/>
        <end position="18"/>
    </location>
</feature>
<evidence type="ECO:0000256" key="2">
    <source>
        <dbReference type="SAM" id="SignalP"/>
    </source>
</evidence>
<dbReference type="EMBL" id="JAHKSW010000029">
    <property type="protein sequence ID" value="KAG7314266.1"/>
    <property type="molecule type" value="Genomic_DNA"/>
</dbReference>
<dbReference type="AlphaFoldDB" id="A0A9D3N1G6"/>
<organism evidence="4 5">
    <name type="scientific">Hemibagrus wyckioides</name>
    <dbReference type="NCBI Taxonomy" id="337641"/>
    <lineage>
        <taxon>Eukaryota</taxon>
        <taxon>Metazoa</taxon>
        <taxon>Chordata</taxon>
        <taxon>Craniata</taxon>
        <taxon>Vertebrata</taxon>
        <taxon>Euteleostomi</taxon>
        <taxon>Actinopterygii</taxon>
        <taxon>Neopterygii</taxon>
        <taxon>Teleostei</taxon>
        <taxon>Ostariophysi</taxon>
        <taxon>Siluriformes</taxon>
        <taxon>Bagridae</taxon>
        <taxon>Hemibagrus</taxon>
    </lineage>
</organism>
<reference evidence="4 5" key="1">
    <citation type="submission" date="2021-06" db="EMBL/GenBank/DDBJ databases">
        <title>Chromosome-level genome assembly of the red-tail catfish (Hemibagrus wyckioides).</title>
        <authorList>
            <person name="Shao F."/>
        </authorList>
    </citation>
    <scope>NUCLEOTIDE SEQUENCE [LARGE SCALE GENOMIC DNA]</scope>
    <source>
        <strain evidence="4">EC202008001</strain>
        <tissue evidence="4">Blood</tissue>
    </source>
</reference>
<feature type="chain" id="PRO_5039038400" description="SEA domain-containing protein" evidence="2">
    <location>
        <begin position="19"/>
        <end position="495"/>
    </location>
</feature>
<gene>
    <name evidence="4" type="ORF">KOW79_022762</name>
</gene>
<evidence type="ECO:0000313" key="4">
    <source>
        <dbReference type="EMBL" id="KAG7314266.1"/>
    </source>
</evidence>
<keyword evidence="2" id="KW-0732">Signal</keyword>
<feature type="domain" description="SEA" evidence="3">
    <location>
        <begin position="359"/>
        <end position="467"/>
    </location>
</feature>
<evidence type="ECO:0000313" key="5">
    <source>
        <dbReference type="Proteomes" id="UP000824219"/>
    </source>
</evidence>